<evidence type="ECO:0000256" key="7">
    <source>
        <dbReference type="ARBA" id="ARBA00023242"/>
    </source>
</evidence>
<evidence type="ECO:0000256" key="5">
    <source>
        <dbReference type="ARBA" id="ARBA00023125"/>
    </source>
</evidence>
<dbReference type="SMART" id="SM00415">
    <property type="entry name" value="HSF"/>
    <property type="match status" value="1"/>
</dbReference>
<keyword evidence="2" id="KW-0597">Phosphoprotein</keyword>
<evidence type="ECO:0000259" key="10">
    <source>
        <dbReference type="PROSITE" id="PS00434"/>
    </source>
</evidence>
<evidence type="ECO:0000313" key="12">
    <source>
        <dbReference type="Proteomes" id="UP001386955"/>
    </source>
</evidence>
<dbReference type="GO" id="GO:0003700">
    <property type="term" value="F:DNA-binding transcription factor activity"/>
    <property type="evidence" value="ECO:0007669"/>
    <property type="project" value="InterPro"/>
</dbReference>
<reference evidence="11 12" key="1">
    <citation type="submission" date="2024-01" db="EMBL/GenBank/DDBJ databases">
        <title>The genomes of 5 underutilized Papilionoideae crops provide insights into root nodulation and disease resistanc.</title>
        <authorList>
            <person name="Jiang F."/>
        </authorList>
    </citation>
    <scope>NUCLEOTIDE SEQUENCE [LARGE SCALE GENOMIC DNA]</scope>
    <source>
        <strain evidence="11">DUOXIRENSHENG_FW03</strain>
        <tissue evidence="11">Leaves</tissue>
    </source>
</reference>
<keyword evidence="4" id="KW-0346">Stress response</keyword>
<evidence type="ECO:0000256" key="4">
    <source>
        <dbReference type="ARBA" id="ARBA00023016"/>
    </source>
</evidence>
<dbReference type="PROSITE" id="PS00434">
    <property type="entry name" value="HSF_DOMAIN"/>
    <property type="match status" value="1"/>
</dbReference>
<name>A0AAN9SXP0_PSOTE</name>
<dbReference type="EMBL" id="JAYMYS010000001">
    <property type="protein sequence ID" value="KAK7410149.1"/>
    <property type="molecule type" value="Genomic_DNA"/>
</dbReference>
<dbReference type="Pfam" id="PF00447">
    <property type="entry name" value="HSF_DNA-bind"/>
    <property type="match status" value="1"/>
</dbReference>
<evidence type="ECO:0000256" key="9">
    <source>
        <dbReference type="SAM" id="MobiDB-lite"/>
    </source>
</evidence>
<accession>A0AAN9SXP0</accession>
<proteinExistence type="inferred from homology"/>
<dbReference type="InterPro" id="IPR036388">
    <property type="entry name" value="WH-like_DNA-bd_sf"/>
</dbReference>
<keyword evidence="12" id="KW-1185">Reference proteome</keyword>
<evidence type="ECO:0000256" key="1">
    <source>
        <dbReference type="ARBA" id="ARBA00004123"/>
    </source>
</evidence>
<comment type="similarity">
    <text evidence="8">Belongs to the HSF family. Class A subfamily.</text>
</comment>
<keyword evidence="5" id="KW-0238">DNA-binding</keyword>
<keyword evidence="3" id="KW-0805">Transcription regulation</keyword>
<dbReference type="SUPFAM" id="SSF46785">
    <property type="entry name" value="Winged helix' DNA-binding domain"/>
    <property type="match status" value="1"/>
</dbReference>
<dbReference type="PANTHER" id="PTHR10015:SF338">
    <property type="entry name" value="HEAT STRESS TRANSCRIPTION FACTOR A-2"/>
    <property type="match status" value="1"/>
</dbReference>
<evidence type="ECO:0000256" key="6">
    <source>
        <dbReference type="ARBA" id="ARBA00023163"/>
    </source>
</evidence>
<protein>
    <recommendedName>
        <fullName evidence="10">HSF-type DNA-binding domain-containing protein</fullName>
    </recommendedName>
</protein>
<organism evidence="11 12">
    <name type="scientific">Psophocarpus tetragonolobus</name>
    <name type="common">Winged bean</name>
    <name type="synonym">Dolichos tetragonolobus</name>
    <dbReference type="NCBI Taxonomy" id="3891"/>
    <lineage>
        <taxon>Eukaryota</taxon>
        <taxon>Viridiplantae</taxon>
        <taxon>Streptophyta</taxon>
        <taxon>Embryophyta</taxon>
        <taxon>Tracheophyta</taxon>
        <taxon>Spermatophyta</taxon>
        <taxon>Magnoliopsida</taxon>
        <taxon>eudicotyledons</taxon>
        <taxon>Gunneridae</taxon>
        <taxon>Pentapetalae</taxon>
        <taxon>rosids</taxon>
        <taxon>fabids</taxon>
        <taxon>Fabales</taxon>
        <taxon>Fabaceae</taxon>
        <taxon>Papilionoideae</taxon>
        <taxon>50 kb inversion clade</taxon>
        <taxon>NPAAA clade</taxon>
        <taxon>indigoferoid/millettioid clade</taxon>
        <taxon>Phaseoleae</taxon>
        <taxon>Psophocarpus</taxon>
    </lineage>
</organism>
<dbReference type="InterPro" id="IPR036390">
    <property type="entry name" value="WH_DNA-bd_sf"/>
</dbReference>
<evidence type="ECO:0000256" key="8">
    <source>
        <dbReference type="ARBA" id="ARBA00061350"/>
    </source>
</evidence>
<dbReference type="Gene3D" id="1.10.10.10">
    <property type="entry name" value="Winged helix-like DNA-binding domain superfamily/Winged helix DNA-binding domain"/>
    <property type="match status" value="1"/>
</dbReference>
<dbReference type="AlphaFoldDB" id="A0AAN9SXP0"/>
<dbReference type="FunFam" id="1.10.10.10:FF:000057">
    <property type="entry name" value="Heat shock transcription factor 1"/>
    <property type="match status" value="1"/>
</dbReference>
<dbReference type="PRINTS" id="PR00056">
    <property type="entry name" value="HSFDOMAIN"/>
</dbReference>
<dbReference type="GO" id="GO:0000978">
    <property type="term" value="F:RNA polymerase II cis-regulatory region sequence-specific DNA binding"/>
    <property type="evidence" value="ECO:0007669"/>
    <property type="project" value="TreeGrafter"/>
</dbReference>
<dbReference type="InterPro" id="IPR000232">
    <property type="entry name" value="HSF_DNA-bd"/>
</dbReference>
<sequence>MEGVVVKEEESMMFADAASVPTSSNLSPRPREGLHDVGTPPFLTKTFEVVEDPSTDDIVSWSRARNSFVVWDSNKFSTTILPRYFKHNNFSSFVRQLNTYGFRKVDPDKWEFANQGFLAGQRHLLKTIKRRRHVTQTQTQSHEGGGGVCVELGEFGLEGEIERLRRDRTVLMAEIVRLRQQQHNSREQVLAMETRLQATEKKHQQMMAFLAKALNNQAFIQQFLQRNAQSKELQSLRRKRRLTASPSAENLQQDPVIDDHVSVANQEGSAATIESHMESLLSATCDDELSSEIEDPMLSSVATASGTNLGAVLWEDLLGQDLDLVAGNPQEEVGIGDFSQVDVPAEDLVAQSDEWGEQFQNLVDHMGYLGSKP</sequence>
<keyword evidence="7" id="KW-0539">Nucleus</keyword>
<gene>
    <name evidence="11" type="ORF">VNO78_00693</name>
</gene>
<dbReference type="Proteomes" id="UP001386955">
    <property type="component" value="Unassembled WGS sequence"/>
</dbReference>
<dbReference type="PANTHER" id="PTHR10015">
    <property type="entry name" value="HEAT SHOCK TRANSCRIPTION FACTOR"/>
    <property type="match status" value="1"/>
</dbReference>
<evidence type="ECO:0000313" key="11">
    <source>
        <dbReference type="EMBL" id="KAK7410149.1"/>
    </source>
</evidence>
<feature type="domain" description="HSF-type DNA-binding" evidence="10">
    <location>
        <begin position="81"/>
        <end position="105"/>
    </location>
</feature>
<dbReference type="GO" id="GO:0006357">
    <property type="term" value="P:regulation of transcription by RNA polymerase II"/>
    <property type="evidence" value="ECO:0007669"/>
    <property type="project" value="TreeGrafter"/>
</dbReference>
<evidence type="ECO:0000256" key="2">
    <source>
        <dbReference type="ARBA" id="ARBA00022553"/>
    </source>
</evidence>
<keyword evidence="6" id="KW-0804">Transcription</keyword>
<comment type="subcellular location">
    <subcellularLocation>
        <location evidence="1">Nucleus</location>
    </subcellularLocation>
</comment>
<dbReference type="GO" id="GO:0034605">
    <property type="term" value="P:cellular response to heat"/>
    <property type="evidence" value="ECO:0007669"/>
    <property type="project" value="TreeGrafter"/>
</dbReference>
<feature type="region of interest" description="Disordered" evidence="9">
    <location>
        <begin position="17"/>
        <end position="37"/>
    </location>
</feature>
<dbReference type="GO" id="GO:0005634">
    <property type="term" value="C:nucleus"/>
    <property type="evidence" value="ECO:0007669"/>
    <property type="project" value="UniProtKB-SubCell"/>
</dbReference>
<comment type="caution">
    <text evidence="11">The sequence shown here is derived from an EMBL/GenBank/DDBJ whole genome shotgun (WGS) entry which is preliminary data.</text>
</comment>
<evidence type="ECO:0000256" key="3">
    <source>
        <dbReference type="ARBA" id="ARBA00023015"/>
    </source>
</evidence>